<sequence length="84" mass="9450">MIRVIASLGGDNMVKSKPKWKNVVNSWTYRIAAAIIAVGVTSTFYSNFPAGNVPLVDSLIYWSIYLVCMAVMLFMVFVVVRRQM</sequence>
<name>D7CIV0_SYNLT</name>
<keyword evidence="1" id="KW-0472">Membrane</keyword>
<reference evidence="3" key="1">
    <citation type="journal article" date="2010" name="Stand. Genomic Sci.">
        <title>Complete genome sequence of Syntrophothermus lipocalidus type strain (TGB-C1T).</title>
        <authorList>
            <consortium name="US DOE Joint Genome Institute (JGI-PGF)"/>
            <person name="Djao O."/>
            <person name="Zhang X."/>
            <person name="Lucas S."/>
            <person name="Lapidus A."/>
            <person name="Glavina Del Rio T."/>
            <person name="Nolan M."/>
            <person name="Tice H."/>
            <person name="Cheng J."/>
            <person name="Han C."/>
            <person name="Tapia R."/>
            <person name="Goodwin L."/>
            <person name="Pitluck S."/>
            <person name="Liolios K."/>
            <person name="Ivanova N."/>
            <person name="Mavromatis K."/>
            <person name="Mikhailova N."/>
            <person name="Ovchinnikova G."/>
            <person name="Pati A."/>
            <person name="Brambilla E."/>
            <person name="Chen A."/>
            <person name="Palaniappan K."/>
            <person name="Land M."/>
            <person name="Hauser L."/>
            <person name="Chang Y."/>
            <person name="Jeffries C."/>
            <person name="Rohde M."/>
            <person name="Sikorski J."/>
            <person name="Spring S."/>
            <person name="Goker M."/>
            <person name="Detter J."/>
            <person name="Woyke T."/>
            <person name="Bristow J."/>
            <person name="Eisen J."/>
            <person name="Markowitz V."/>
            <person name="Hugenholtz P."/>
            <person name="Kyrpides N."/>
            <person name="Klenk H."/>
        </authorList>
    </citation>
    <scope>NUCLEOTIDE SEQUENCE [LARGE SCALE GENOMIC DNA]</scope>
    <source>
        <strain evidence="3">DSM 12680 / TGB-C1</strain>
    </source>
</reference>
<dbReference type="HOGENOM" id="CLU_2526350_0_0_9"/>
<feature type="transmembrane region" description="Helical" evidence="1">
    <location>
        <begin position="27"/>
        <end position="48"/>
    </location>
</feature>
<dbReference type="Proteomes" id="UP000000378">
    <property type="component" value="Chromosome"/>
</dbReference>
<keyword evidence="1" id="KW-0812">Transmembrane</keyword>
<feature type="transmembrane region" description="Helical" evidence="1">
    <location>
        <begin position="60"/>
        <end position="80"/>
    </location>
</feature>
<evidence type="ECO:0000313" key="3">
    <source>
        <dbReference type="Proteomes" id="UP000000378"/>
    </source>
</evidence>
<proteinExistence type="predicted"/>
<reference evidence="2 3" key="2">
    <citation type="journal article" date="2010" name="Stand. Genomic Sci.">
        <title>Complete genome sequence of Syntrophothermus lipocalidus type strain (TGB-C1).</title>
        <authorList>
            <person name="Djao O.D."/>
            <person name="Zhang X."/>
            <person name="Lucas S."/>
            <person name="Lapidus A."/>
            <person name="Del Rio T.G."/>
            <person name="Nolan M."/>
            <person name="Tice H."/>
            <person name="Cheng J.F."/>
            <person name="Han C."/>
            <person name="Tapia R."/>
            <person name="Goodwin L."/>
            <person name="Pitluck S."/>
            <person name="Liolios K."/>
            <person name="Ivanova N."/>
            <person name="Mavromatis K."/>
            <person name="Mikhailova N."/>
            <person name="Ovchinnikova G."/>
            <person name="Pati A."/>
            <person name="Brambilla E."/>
            <person name="Chen A."/>
            <person name="Palaniappan K."/>
            <person name="Land M."/>
            <person name="Hauser L."/>
            <person name="Chang Y.J."/>
            <person name="Jeffries C.D."/>
            <person name="Rohde M."/>
            <person name="Sikorski J."/>
            <person name="Spring S."/>
            <person name="Goker M."/>
            <person name="Detter J.C."/>
            <person name="Woyke T."/>
            <person name="Bristow J."/>
            <person name="Eisen J.A."/>
            <person name="Markowitz V."/>
            <person name="Hugenholtz P."/>
            <person name="Kyrpides N.C."/>
            <person name="Klenk H.P."/>
        </authorList>
    </citation>
    <scope>NUCLEOTIDE SEQUENCE [LARGE SCALE GENOMIC DNA]</scope>
    <source>
        <strain evidence="3">DSM 12680 / TGB-C1</strain>
    </source>
</reference>
<evidence type="ECO:0000256" key="1">
    <source>
        <dbReference type="SAM" id="Phobius"/>
    </source>
</evidence>
<accession>D7CIV0</accession>
<evidence type="ECO:0000313" key="2">
    <source>
        <dbReference type="EMBL" id="ADI02828.1"/>
    </source>
</evidence>
<keyword evidence="3" id="KW-1185">Reference proteome</keyword>
<organism evidence="2 3">
    <name type="scientific">Syntrophothermus lipocalidus (strain DSM 12680 / TGB-C1)</name>
    <dbReference type="NCBI Taxonomy" id="643648"/>
    <lineage>
        <taxon>Bacteria</taxon>
        <taxon>Bacillati</taxon>
        <taxon>Bacillota</taxon>
        <taxon>Clostridia</taxon>
        <taxon>Eubacteriales</taxon>
        <taxon>Syntrophomonadaceae</taxon>
        <taxon>Syntrophothermus</taxon>
    </lineage>
</organism>
<dbReference type="AlphaFoldDB" id="D7CIV0"/>
<keyword evidence="1" id="KW-1133">Transmembrane helix</keyword>
<protein>
    <submittedName>
        <fullName evidence="2">Uncharacterized protein</fullName>
    </submittedName>
</protein>
<dbReference type="EMBL" id="CP002048">
    <property type="protein sequence ID" value="ADI02828.1"/>
    <property type="molecule type" value="Genomic_DNA"/>
</dbReference>
<gene>
    <name evidence="2" type="ordered locus">Slip_2081</name>
</gene>
<dbReference type="KEGG" id="slp:Slip_2081"/>